<reference evidence="1" key="1">
    <citation type="submission" date="2020-02" db="EMBL/GenBank/DDBJ databases">
        <authorList>
            <person name="Meier V. D."/>
        </authorList>
    </citation>
    <scope>NUCLEOTIDE SEQUENCE</scope>
    <source>
        <strain evidence="1">AVDCRST_MAG68</strain>
    </source>
</reference>
<name>A0A6J4KB02_9BACT</name>
<accession>A0A6J4KB02</accession>
<protein>
    <submittedName>
        <fullName evidence="1">Uncharacterized protein</fullName>
    </submittedName>
</protein>
<evidence type="ECO:0000313" key="1">
    <source>
        <dbReference type="EMBL" id="CAA9300969.1"/>
    </source>
</evidence>
<organism evidence="1">
    <name type="scientific">uncultured Gemmatimonadota bacterium</name>
    <dbReference type="NCBI Taxonomy" id="203437"/>
    <lineage>
        <taxon>Bacteria</taxon>
        <taxon>Pseudomonadati</taxon>
        <taxon>Gemmatimonadota</taxon>
        <taxon>environmental samples</taxon>
    </lineage>
</organism>
<sequence length="328" mass="37014">MRSIACDGVRPFWLPGINEVTAPVRRGLGVWLTEKSFQMYMPVQPGSFVLNVADRKPLLSAFAYDCSRMAMASLESMQGVQPHPTFTRATAWLFVRAYYAAFYAAHAILRMMGVSYTQFEQPQVVAVRDIATVFGMLNAQNIGGGMYECMFDPARNELRCDVARTGSGGTHEVMWVAFGDTLRKLSNDVLLVETLTTRDRQDLSNQLSTVAGVLNRGGGNWLSKFRNAVNYRHEYGAWFPYSEYRGAPDRFFQASTKWTEDPMRLTIWTAPGRDIQTFMETCVWIVALCRELVEDMADRCPAGRSFHDHGCRELLRRLSPVSGVPITE</sequence>
<gene>
    <name evidence="1" type="ORF">AVDCRST_MAG68-436</name>
</gene>
<dbReference type="EMBL" id="CADCTW010000027">
    <property type="protein sequence ID" value="CAA9300969.1"/>
    <property type="molecule type" value="Genomic_DNA"/>
</dbReference>
<dbReference type="AlphaFoldDB" id="A0A6J4KB02"/>
<proteinExistence type="predicted"/>